<dbReference type="Proteomes" id="UP000271974">
    <property type="component" value="Unassembled WGS sequence"/>
</dbReference>
<organism evidence="2 3">
    <name type="scientific">Elysia chlorotica</name>
    <name type="common">Eastern emerald elysia</name>
    <name type="synonym">Sea slug</name>
    <dbReference type="NCBI Taxonomy" id="188477"/>
    <lineage>
        <taxon>Eukaryota</taxon>
        <taxon>Metazoa</taxon>
        <taxon>Spiralia</taxon>
        <taxon>Lophotrochozoa</taxon>
        <taxon>Mollusca</taxon>
        <taxon>Gastropoda</taxon>
        <taxon>Heterobranchia</taxon>
        <taxon>Euthyneura</taxon>
        <taxon>Panpulmonata</taxon>
        <taxon>Sacoglossa</taxon>
        <taxon>Placobranchoidea</taxon>
        <taxon>Plakobranchidae</taxon>
        <taxon>Elysia</taxon>
    </lineage>
</organism>
<name>A0A3S1I3L3_ELYCH</name>
<feature type="compositionally biased region" description="Basic and acidic residues" evidence="1">
    <location>
        <begin position="138"/>
        <end position="147"/>
    </location>
</feature>
<evidence type="ECO:0000256" key="1">
    <source>
        <dbReference type="SAM" id="MobiDB-lite"/>
    </source>
</evidence>
<gene>
    <name evidence="2" type="ORF">EGW08_000708</name>
</gene>
<comment type="caution">
    <text evidence="2">The sequence shown here is derived from an EMBL/GenBank/DDBJ whole genome shotgun (WGS) entry which is preliminary data.</text>
</comment>
<dbReference type="EMBL" id="RQTK01000009">
    <property type="protein sequence ID" value="RUS91593.1"/>
    <property type="molecule type" value="Genomic_DNA"/>
</dbReference>
<feature type="region of interest" description="Disordered" evidence="1">
    <location>
        <begin position="138"/>
        <end position="163"/>
    </location>
</feature>
<proteinExistence type="predicted"/>
<reference evidence="2 3" key="1">
    <citation type="submission" date="2019-01" db="EMBL/GenBank/DDBJ databases">
        <title>A draft genome assembly of the solar-powered sea slug Elysia chlorotica.</title>
        <authorList>
            <person name="Cai H."/>
            <person name="Li Q."/>
            <person name="Fang X."/>
            <person name="Li J."/>
            <person name="Curtis N.E."/>
            <person name="Altenburger A."/>
            <person name="Shibata T."/>
            <person name="Feng M."/>
            <person name="Maeda T."/>
            <person name="Schwartz J.A."/>
            <person name="Shigenobu S."/>
            <person name="Lundholm N."/>
            <person name="Nishiyama T."/>
            <person name="Yang H."/>
            <person name="Hasebe M."/>
            <person name="Li S."/>
            <person name="Pierce S.K."/>
            <person name="Wang J."/>
        </authorList>
    </citation>
    <scope>NUCLEOTIDE SEQUENCE [LARGE SCALE GENOMIC DNA]</scope>
    <source>
        <strain evidence="2">EC2010</strain>
        <tissue evidence="2">Whole organism of an adult</tissue>
    </source>
</reference>
<keyword evidence="3" id="KW-1185">Reference proteome</keyword>
<evidence type="ECO:0000313" key="3">
    <source>
        <dbReference type="Proteomes" id="UP000271974"/>
    </source>
</evidence>
<protein>
    <submittedName>
        <fullName evidence="2">Uncharacterized protein</fullName>
    </submittedName>
</protein>
<accession>A0A3S1I3L3</accession>
<dbReference type="AlphaFoldDB" id="A0A3S1I3L3"/>
<sequence>MRTAPRESLKMSTGPADIKSQGKMRHSNFWKEYKMIVLVNVTETFFFLSMIKQRRNDCYKKACWKQWAALFVPRATLNTHRSEALIGANADHENGITSEPDPSEKQSPRIKHHPTITPGTEELLTDLCAEIIEKPAAEDLGQRETRKVSLTASGSSEPAGVNSYGTATGLVAGSIQSTTESSLSTLSKSPESSVVADSIGEAQERDFMSVDRDRFAVEGEGANEDKHGDGYSNVSGYATKSAIADITVDITASKDRAAVNGGEEGGGGCGNGALLTLSGASSAFQEGIAPQPTITALELAAAAKEETLPQRRQDSIMASTRALCKYRWAKVVSTNSADVGFYPSYAPVST</sequence>
<feature type="region of interest" description="Disordered" evidence="1">
    <location>
        <begin position="88"/>
        <end position="118"/>
    </location>
</feature>
<evidence type="ECO:0000313" key="2">
    <source>
        <dbReference type="EMBL" id="RUS91593.1"/>
    </source>
</evidence>
<feature type="region of interest" description="Disordered" evidence="1">
    <location>
        <begin position="1"/>
        <end position="21"/>
    </location>
</feature>